<dbReference type="eggNOG" id="COG0127">
    <property type="taxonomic scope" value="Bacteria"/>
</dbReference>
<dbReference type="GO" id="GO:0005737">
    <property type="term" value="C:cytoplasm"/>
    <property type="evidence" value="ECO:0007669"/>
    <property type="project" value="TreeGrafter"/>
</dbReference>
<accession>Q21D18</accession>
<dbReference type="RefSeq" id="WP_011470626.1">
    <property type="nucleotide sequence ID" value="NC_007925.1"/>
</dbReference>
<dbReference type="HOGENOM" id="CLU_082080_1_0_5"/>
<reference evidence="4" key="1">
    <citation type="submission" date="2006-03" db="EMBL/GenBank/DDBJ databases">
        <title>Complete sequence of Rhodopseudomonas palustris BisB18.</title>
        <authorList>
            <consortium name="US DOE Joint Genome Institute"/>
            <person name="Copeland A."/>
            <person name="Lucas S."/>
            <person name="Lapidus A."/>
            <person name="Barry K."/>
            <person name="Detter J.C."/>
            <person name="Glavina del Rio T."/>
            <person name="Hammon N."/>
            <person name="Israni S."/>
            <person name="Dalin E."/>
            <person name="Tice H."/>
            <person name="Pitluck S."/>
            <person name="Chain P."/>
            <person name="Malfatti S."/>
            <person name="Shin M."/>
            <person name="Vergez L."/>
            <person name="Schmutz J."/>
            <person name="Larimer F."/>
            <person name="Land M."/>
            <person name="Hauser L."/>
            <person name="Pelletier D.A."/>
            <person name="Kyrpides N."/>
            <person name="Anderson I."/>
            <person name="Oda Y."/>
            <person name="Harwood C.S."/>
            <person name="Richardson P."/>
        </authorList>
    </citation>
    <scope>NUCLEOTIDE SEQUENCE [LARGE SCALE GENOMIC DNA]</scope>
    <source>
        <strain evidence="4">BisB18</strain>
    </source>
</reference>
<dbReference type="InterPro" id="IPR029001">
    <property type="entry name" value="ITPase-like_fam"/>
</dbReference>
<sequence length="215" mass="23711">MATGPIKIVYCSWSSFKKEEWAIAKDQIALPSAGKPLGHLFDCQFRDVHTTEPLLCDLEAMVRFKIASAYRAVQVPCIVEHAGLILEGYEDKSYPGGLTQPMWDSLGAEKLVASCSTLSTKAIARAVVGYCDGLNTYTFVGETKGTLSATPRGDRDFYWDTVFCPDGFGGKTYAEIVGSDRKGLIEKLKVSQSIRALQKFMEHRLKNEPSLFPAL</sequence>
<gene>
    <name evidence="4" type="ordered locus">RPC_0143</name>
</gene>
<dbReference type="GO" id="GO:0009117">
    <property type="term" value="P:nucleotide metabolic process"/>
    <property type="evidence" value="ECO:0007669"/>
    <property type="project" value="UniProtKB-KW"/>
</dbReference>
<dbReference type="Gene3D" id="3.90.950.10">
    <property type="match status" value="1"/>
</dbReference>
<dbReference type="GO" id="GO:0047429">
    <property type="term" value="F:nucleoside triphosphate diphosphatase activity"/>
    <property type="evidence" value="ECO:0007669"/>
    <property type="project" value="InterPro"/>
</dbReference>
<evidence type="ECO:0000313" key="4">
    <source>
        <dbReference type="EMBL" id="ABD85718.1"/>
    </source>
</evidence>
<dbReference type="Pfam" id="PF01725">
    <property type="entry name" value="Ham1p_like"/>
    <property type="match status" value="1"/>
</dbReference>
<dbReference type="SUPFAM" id="SSF52972">
    <property type="entry name" value="ITPase-like"/>
    <property type="match status" value="1"/>
</dbReference>
<protein>
    <submittedName>
        <fullName evidence="4">Ham1-like protein</fullName>
    </submittedName>
</protein>
<proteinExistence type="inferred from homology"/>
<dbReference type="AlphaFoldDB" id="Q21D18"/>
<dbReference type="STRING" id="316056.RPC_0143"/>
<keyword evidence="3" id="KW-0546">Nucleotide metabolism</keyword>
<evidence type="ECO:0000256" key="1">
    <source>
        <dbReference type="ARBA" id="ARBA00008023"/>
    </source>
</evidence>
<evidence type="ECO:0000256" key="3">
    <source>
        <dbReference type="ARBA" id="ARBA00023080"/>
    </source>
</evidence>
<dbReference type="GO" id="GO:0009143">
    <property type="term" value="P:nucleoside triphosphate catabolic process"/>
    <property type="evidence" value="ECO:0007669"/>
    <property type="project" value="InterPro"/>
</dbReference>
<evidence type="ECO:0000256" key="2">
    <source>
        <dbReference type="ARBA" id="ARBA00022801"/>
    </source>
</evidence>
<dbReference type="InterPro" id="IPR002637">
    <property type="entry name" value="RdgB/HAM1"/>
</dbReference>
<dbReference type="KEGG" id="rpc:RPC_0143"/>
<organism evidence="4">
    <name type="scientific">Rhodopseudomonas palustris (strain BisB18)</name>
    <dbReference type="NCBI Taxonomy" id="316056"/>
    <lineage>
        <taxon>Bacteria</taxon>
        <taxon>Pseudomonadati</taxon>
        <taxon>Pseudomonadota</taxon>
        <taxon>Alphaproteobacteria</taxon>
        <taxon>Hyphomicrobiales</taxon>
        <taxon>Nitrobacteraceae</taxon>
        <taxon>Rhodopseudomonas</taxon>
    </lineage>
</organism>
<dbReference type="PANTHER" id="PTHR11067:SF9">
    <property type="entry name" value="INOSINE TRIPHOSPHATE PYROPHOSPHATASE"/>
    <property type="match status" value="1"/>
</dbReference>
<dbReference type="EMBL" id="CP000301">
    <property type="protein sequence ID" value="ABD85718.1"/>
    <property type="molecule type" value="Genomic_DNA"/>
</dbReference>
<dbReference type="OrthoDB" id="9795331at2"/>
<comment type="similarity">
    <text evidence="1">Belongs to the HAM1 NTPase family.</text>
</comment>
<name>Q21D18_RHOPB</name>
<keyword evidence="2" id="KW-0378">Hydrolase</keyword>
<dbReference type="PANTHER" id="PTHR11067">
    <property type="entry name" value="INOSINE TRIPHOSPHATE PYROPHOSPHATASE/HAM1 PROTEIN"/>
    <property type="match status" value="1"/>
</dbReference>